<dbReference type="GO" id="GO:0005739">
    <property type="term" value="C:mitochondrion"/>
    <property type="evidence" value="ECO:0007669"/>
    <property type="project" value="TreeGrafter"/>
</dbReference>
<comment type="similarity">
    <text evidence="1">Belongs to the proline oxidase family.</text>
</comment>
<dbReference type="PANTHER" id="PTHR13914:SF0">
    <property type="entry name" value="PROLINE DEHYDROGENASE 1, MITOCHONDRIAL"/>
    <property type="match status" value="1"/>
</dbReference>
<keyword evidence="1" id="KW-0285">Flavoprotein</keyword>
<evidence type="ECO:0000256" key="1">
    <source>
        <dbReference type="RuleBase" id="RU364054"/>
    </source>
</evidence>
<dbReference type="EC" id="1.5.5.2" evidence="1"/>
<evidence type="ECO:0000313" key="3">
    <source>
        <dbReference type="EMBL" id="KAF3336386.1"/>
    </source>
</evidence>
<feature type="compositionally biased region" description="Polar residues" evidence="2">
    <location>
        <begin position="1"/>
        <end position="15"/>
    </location>
</feature>
<gene>
    <name evidence="3" type="ORF">FCM35_KLT18972</name>
</gene>
<keyword evidence="1" id="KW-0274">FAD</keyword>
<evidence type="ECO:0000313" key="4">
    <source>
        <dbReference type="Proteomes" id="UP000623129"/>
    </source>
</evidence>
<dbReference type="GO" id="GO:0071949">
    <property type="term" value="F:FAD binding"/>
    <property type="evidence" value="ECO:0007669"/>
    <property type="project" value="TreeGrafter"/>
</dbReference>
<keyword evidence="1" id="KW-0560">Oxidoreductase</keyword>
<keyword evidence="1" id="KW-0642">Proline metabolism</keyword>
<dbReference type="Proteomes" id="UP000623129">
    <property type="component" value="Unassembled WGS sequence"/>
</dbReference>
<dbReference type="OrthoDB" id="5464at2759"/>
<dbReference type="AlphaFoldDB" id="A0A833VF12"/>
<comment type="function">
    <text evidence="1">Converts proline to delta-1-pyrroline-5-carboxylate.</text>
</comment>
<dbReference type="GO" id="GO:0004657">
    <property type="term" value="F:proline dehydrogenase activity"/>
    <property type="evidence" value="ECO:0007669"/>
    <property type="project" value="UniProtKB-EC"/>
</dbReference>
<feature type="region of interest" description="Disordered" evidence="2">
    <location>
        <begin position="1"/>
        <end position="35"/>
    </location>
</feature>
<comment type="catalytic activity">
    <reaction evidence="1">
        <text>L-proline + a quinone = (S)-1-pyrroline-5-carboxylate + a quinol + H(+)</text>
        <dbReference type="Rhea" id="RHEA:23784"/>
        <dbReference type="ChEBI" id="CHEBI:15378"/>
        <dbReference type="ChEBI" id="CHEBI:17388"/>
        <dbReference type="ChEBI" id="CHEBI:24646"/>
        <dbReference type="ChEBI" id="CHEBI:60039"/>
        <dbReference type="ChEBI" id="CHEBI:132124"/>
        <dbReference type="EC" id="1.5.5.2"/>
    </reaction>
</comment>
<protein>
    <recommendedName>
        <fullName evidence="1">Proline dehydrogenase</fullName>
        <ecNumber evidence="1">1.5.5.2</ecNumber>
    </recommendedName>
</protein>
<sequence length="180" mass="19759">MFEGSLSSHTSSPLNLTAPLSDPPTSPEQPSSDVLDLDNTEKLFSSVKTRTLVTSLLDLYAMAVKPIVKFGTMLIQSPVVMENRIRRAVMVGAVRSTVYRQFCAGEMTEEASETVRRIWKRVGFRSILDYAIEDAEDGNAARWNLEGFKQTADMAAALPPTSVSAVNQFLLILSIKKMAG</sequence>
<organism evidence="3 4">
    <name type="scientific">Carex littledalei</name>
    <dbReference type="NCBI Taxonomy" id="544730"/>
    <lineage>
        <taxon>Eukaryota</taxon>
        <taxon>Viridiplantae</taxon>
        <taxon>Streptophyta</taxon>
        <taxon>Embryophyta</taxon>
        <taxon>Tracheophyta</taxon>
        <taxon>Spermatophyta</taxon>
        <taxon>Magnoliopsida</taxon>
        <taxon>Liliopsida</taxon>
        <taxon>Poales</taxon>
        <taxon>Cyperaceae</taxon>
        <taxon>Cyperoideae</taxon>
        <taxon>Cariceae</taxon>
        <taxon>Carex</taxon>
        <taxon>Carex subgen. Euthyceras</taxon>
    </lineage>
</organism>
<name>A0A833VF12_9POAL</name>
<proteinExistence type="inferred from homology"/>
<dbReference type="PANTHER" id="PTHR13914">
    <property type="entry name" value="PROLINE OXIDASE"/>
    <property type="match status" value="1"/>
</dbReference>
<accession>A0A833VF12</accession>
<dbReference type="GO" id="GO:0010133">
    <property type="term" value="P:L-proline catabolic process to L-glutamate"/>
    <property type="evidence" value="ECO:0007669"/>
    <property type="project" value="TreeGrafter"/>
</dbReference>
<keyword evidence="4" id="KW-1185">Reference proteome</keyword>
<dbReference type="InterPro" id="IPR015659">
    <property type="entry name" value="Proline_oxidase"/>
</dbReference>
<reference evidence="3" key="1">
    <citation type="submission" date="2020-01" db="EMBL/GenBank/DDBJ databases">
        <title>Genome sequence of Kobresia littledalei, the first chromosome-level genome in the family Cyperaceae.</title>
        <authorList>
            <person name="Qu G."/>
        </authorList>
    </citation>
    <scope>NUCLEOTIDE SEQUENCE</scope>
    <source>
        <strain evidence="3">C.B.Clarke</strain>
        <tissue evidence="3">Leaf</tissue>
    </source>
</reference>
<comment type="cofactor">
    <cofactor evidence="1">
        <name>FAD</name>
        <dbReference type="ChEBI" id="CHEBI:57692"/>
    </cofactor>
</comment>
<dbReference type="Gene3D" id="3.20.20.220">
    <property type="match status" value="1"/>
</dbReference>
<comment type="caution">
    <text evidence="3">The sequence shown here is derived from an EMBL/GenBank/DDBJ whole genome shotgun (WGS) entry which is preliminary data.</text>
</comment>
<evidence type="ECO:0000256" key="2">
    <source>
        <dbReference type="SAM" id="MobiDB-lite"/>
    </source>
</evidence>
<dbReference type="EMBL" id="SWLB01000007">
    <property type="protein sequence ID" value="KAF3336386.1"/>
    <property type="molecule type" value="Genomic_DNA"/>
</dbReference>